<protein>
    <recommendedName>
        <fullName evidence="6">SAP domain-containing protein</fullName>
    </recommendedName>
</protein>
<sequence>MRIQSASVLTWLALFSSTSHTAAFTPLSRSARISPSVLAASTAEDLALEVGSSPDDDGDRVPTHTLTAEIVNKLKWRELQYELQARELDTAGTTAMLRDRLRESADLIPTMQPVMAQEPDDCPVDLLGVDFIDASDPFTELLNEVMTEANRGYWKKAIRRLRKLSRYYGETHCIPSDVYVTTLSACAQDRLNGARASESARKIMEEMVKLDYQIPTDQLNYCVRAALGYGPNGTHEGFGGIDTALAMLAAIGQQEAAMGEPLVSVETYGRIIEALAREGGASVSDAMTLLRSVVVDKREMPPLSAFAAVAFAEAGATTADVKKAHDEDVTIGPENVFNVIAYVKAAGYELDTIASTEDGRRILAAGVIAAQKMNNVRLGLRLLKAASQASGCAPDRGDVLVAASGRAAQRASTLLHKRAINTAVEEGQWQLSVKLLQMMMERELKPSPLVWRNVVTCCAKNEKSRKATAVLLDWVKLYEDKKAEKPPLNVFNTCVNACEVCGEQELTIPVLEAMRRTHDTDGNIITFNIALKRLARLGNHWAPEGIIIGMLQNNIEPTVVSYTTAIAACAAADPKQPQVANEWMQRMRSRNVNPNVITYNTALAACLDGQFASTQLASKIATEMLADVDKQLLTATTNSGERPDEYTNVVPDFSTKAIARQLMKQLKQNWVDGDIEKQLAKTTLRVPLLQLVEFSKSKAAKEAAEQAAAFAEANKLEEDQLDTTSQTEVALEYSDASKAHRTAEV</sequence>
<dbReference type="Proteomes" id="UP001153069">
    <property type="component" value="Unassembled WGS sequence"/>
</dbReference>
<dbReference type="PANTHER" id="PTHR47942">
    <property type="entry name" value="TETRATRICOPEPTIDE REPEAT (TPR)-LIKE SUPERFAMILY PROTEIN-RELATED"/>
    <property type="match status" value="1"/>
</dbReference>
<dbReference type="InterPro" id="IPR011990">
    <property type="entry name" value="TPR-like_helical_dom_sf"/>
</dbReference>
<feature type="region of interest" description="Disordered" evidence="2">
    <location>
        <begin position="719"/>
        <end position="745"/>
    </location>
</feature>
<organism evidence="4 5">
    <name type="scientific">Seminavis robusta</name>
    <dbReference type="NCBI Taxonomy" id="568900"/>
    <lineage>
        <taxon>Eukaryota</taxon>
        <taxon>Sar</taxon>
        <taxon>Stramenopiles</taxon>
        <taxon>Ochrophyta</taxon>
        <taxon>Bacillariophyta</taxon>
        <taxon>Bacillariophyceae</taxon>
        <taxon>Bacillariophycidae</taxon>
        <taxon>Naviculales</taxon>
        <taxon>Naviculaceae</taxon>
        <taxon>Seminavis</taxon>
    </lineage>
</organism>
<dbReference type="OrthoDB" id="185373at2759"/>
<accession>A0A9N8H869</accession>
<evidence type="ECO:0000313" key="5">
    <source>
        <dbReference type="Proteomes" id="UP001153069"/>
    </source>
</evidence>
<dbReference type="InterPro" id="IPR051222">
    <property type="entry name" value="PPR/CCM1_RNA-binding"/>
</dbReference>
<evidence type="ECO:0000256" key="1">
    <source>
        <dbReference type="ARBA" id="ARBA00022737"/>
    </source>
</evidence>
<evidence type="ECO:0008006" key="6">
    <source>
        <dbReference type="Google" id="ProtNLM"/>
    </source>
</evidence>
<evidence type="ECO:0000313" key="4">
    <source>
        <dbReference type="EMBL" id="CAB9503262.1"/>
    </source>
</evidence>
<evidence type="ECO:0000256" key="3">
    <source>
        <dbReference type="SAM" id="SignalP"/>
    </source>
</evidence>
<name>A0A9N8H869_9STRA</name>
<dbReference type="EMBL" id="CAICTM010000159">
    <property type="protein sequence ID" value="CAB9503262.1"/>
    <property type="molecule type" value="Genomic_DNA"/>
</dbReference>
<dbReference type="Gene3D" id="1.25.40.10">
    <property type="entry name" value="Tetratricopeptide repeat domain"/>
    <property type="match status" value="2"/>
</dbReference>
<dbReference type="InterPro" id="IPR002885">
    <property type="entry name" value="PPR_rpt"/>
</dbReference>
<feature type="signal peptide" evidence="3">
    <location>
        <begin position="1"/>
        <end position="23"/>
    </location>
</feature>
<gene>
    <name evidence="4" type="ORF">SEMRO_160_G072280.2</name>
</gene>
<keyword evidence="1" id="KW-0677">Repeat</keyword>
<keyword evidence="5" id="KW-1185">Reference proteome</keyword>
<feature type="compositionally biased region" description="Basic and acidic residues" evidence="2">
    <location>
        <begin position="735"/>
        <end position="745"/>
    </location>
</feature>
<dbReference type="AlphaFoldDB" id="A0A9N8H869"/>
<proteinExistence type="predicted"/>
<evidence type="ECO:0000256" key="2">
    <source>
        <dbReference type="SAM" id="MobiDB-lite"/>
    </source>
</evidence>
<dbReference type="Pfam" id="PF13812">
    <property type="entry name" value="PPR_3"/>
    <property type="match status" value="1"/>
</dbReference>
<comment type="caution">
    <text evidence="4">The sequence shown here is derived from an EMBL/GenBank/DDBJ whole genome shotgun (WGS) entry which is preliminary data.</text>
</comment>
<reference evidence="4" key="1">
    <citation type="submission" date="2020-06" db="EMBL/GenBank/DDBJ databases">
        <authorList>
            <consortium name="Plant Systems Biology data submission"/>
        </authorList>
    </citation>
    <scope>NUCLEOTIDE SEQUENCE</scope>
    <source>
        <strain evidence="4">D6</strain>
    </source>
</reference>
<dbReference type="PANTHER" id="PTHR47942:SF63">
    <property type="entry name" value="PENTATRICOPEPTIDE REPEAT-CONTAINING PROTEIN"/>
    <property type="match status" value="1"/>
</dbReference>
<keyword evidence="3" id="KW-0732">Signal</keyword>
<feature type="chain" id="PRO_5040325251" description="SAP domain-containing protein" evidence="3">
    <location>
        <begin position="24"/>
        <end position="745"/>
    </location>
</feature>